<sequence>MHYIYNCTTTSEQVKLVAICNQANCWSIISSSEGFSVMTATKLY</sequence>
<dbReference type="EMBL" id="MN740294">
    <property type="protein sequence ID" value="QHT98650.1"/>
    <property type="molecule type" value="Genomic_DNA"/>
</dbReference>
<accession>A0A6C0J1J6</accession>
<protein>
    <submittedName>
        <fullName evidence="1">Uncharacterized protein</fullName>
    </submittedName>
</protein>
<reference evidence="1" key="1">
    <citation type="journal article" date="2020" name="Nature">
        <title>Giant virus diversity and host interactions through global metagenomics.</title>
        <authorList>
            <person name="Schulz F."/>
            <person name="Roux S."/>
            <person name="Paez-Espino D."/>
            <person name="Jungbluth S."/>
            <person name="Walsh D.A."/>
            <person name="Denef V.J."/>
            <person name="McMahon K.D."/>
            <person name="Konstantinidis K.T."/>
            <person name="Eloe-Fadrosh E.A."/>
            <person name="Kyrpides N.C."/>
            <person name="Woyke T."/>
        </authorList>
    </citation>
    <scope>NUCLEOTIDE SEQUENCE</scope>
    <source>
        <strain evidence="1">GVMAG-M-3300025676-16</strain>
    </source>
</reference>
<evidence type="ECO:0000313" key="1">
    <source>
        <dbReference type="EMBL" id="QHT98650.1"/>
    </source>
</evidence>
<dbReference type="AlphaFoldDB" id="A0A6C0J1J6"/>
<proteinExistence type="predicted"/>
<organism evidence="1">
    <name type="scientific">viral metagenome</name>
    <dbReference type="NCBI Taxonomy" id="1070528"/>
    <lineage>
        <taxon>unclassified sequences</taxon>
        <taxon>metagenomes</taxon>
        <taxon>organismal metagenomes</taxon>
    </lineage>
</organism>
<name>A0A6C0J1J6_9ZZZZ</name>